<proteinExistence type="predicted"/>
<feature type="compositionally biased region" description="Basic and acidic residues" evidence="1">
    <location>
        <begin position="1072"/>
        <end position="1088"/>
    </location>
</feature>
<evidence type="ECO:0000313" key="3">
    <source>
        <dbReference type="EMBL" id="KAA6392948.1"/>
    </source>
</evidence>
<reference evidence="3 4" key="1">
    <citation type="submission" date="2019-03" db="EMBL/GenBank/DDBJ databases">
        <title>Single cell metagenomics reveals metabolic interactions within the superorganism composed of flagellate Streblomastix strix and complex community of Bacteroidetes bacteria on its surface.</title>
        <authorList>
            <person name="Treitli S.C."/>
            <person name="Kolisko M."/>
            <person name="Husnik F."/>
            <person name="Keeling P."/>
            <person name="Hampl V."/>
        </authorList>
    </citation>
    <scope>NUCLEOTIDE SEQUENCE [LARGE SCALE GENOMIC DNA]</scope>
    <source>
        <strain evidence="3">ST1C</strain>
    </source>
</reference>
<dbReference type="InterPro" id="IPR000477">
    <property type="entry name" value="RT_dom"/>
</dbReference>
<feature type="region of interest" description="Disordered" evidence="1">
    <location>
        <begin position="1550"/>
        <end position="1569"/>
    </location>
</feature>
<protein>
    <recommendedName>
        <fullName evidence="2">Reverse transcriptase domain-containing protein</fullName>
    </recommendedName>
</protein>
<feature type="compositionally biased region" description="Acidic residues" evidence="1">
    <location>
        <begin position="1627"/>
        <end position="1636"/>
    </location>
</feature>
<gene>
    <name evidence="3" type="ORF">EZS28_011525</name>
</gene>
<comment type="caution">
    <text evidence="3">The sequence shown here is derived from an EMBL/GenBank/DDBJ whole genome shotgun (WGS) entry which is preliminary data.</text>
</comment>
<feature type="region of interest" description="Disordered" evidence="1">
    <location>
        <begin position="1826"/>
        <end position="1899"/>
    </location>
</feature>
<dbReference type="Pfam" id="PF00078">
    <property type="entry name" value="RVT_1"/>
    <property type="match status" value="1"/>
</dbReference>
<feature type="compositionally biased region" description="Basic and acidic residues" evidence="1">
    <location>
        <begin position="1863"/>
        <end position="1872"/>
    </location>
</feature>
<feature type="region of interest" description="Disordered" evidence="1">
    <location>
        <begin position="1499"/>
        <end position="1519"/>
    </location>
</feature>
<dbReference type="Proteomes" id="UP000324800">
    <property type="component" value="Unassembled WGS sequence"/>
</dbReference>
<dbReference type="OrthoDB" id="445826at2759"/>
<evidence type="ECO:0000313" key="4">
    <source>
        <dbReference type="Proteomes" id="UP000324800"/>
    </source>
</evidence>
<feature type="domain" description="Reverse transcriptase" evidence="2">
    <location>
        <begin position="286"/>
        <end position="569"/>
    </location>
</feature>
<feature type="compositionally biased region" description="Basic and acidic residues" evidence="1">
    <location>
        <begin position="1683"/>
        <end position="1695"/>
    </location>
</feature>
<feature type="compositionally biased region" description="Low complexity" evidence="1">
    <location>
        <begin position="1637"/>
        <end position="1648"/>
    </location>
</feature>
<dbReference type="PROSITE" id="PS50878">
    <property type="entry name" value="RT_POL"/>
    <property type="match status" value="1"/>
</dbReference>
<organism evidence="3 4">
    <name type="scientific">Streblomastix strix</name>
    <dbReference type="NCBI Taxonomy" id="222440"/>
    <lineage>
        <taxon>Eukaryota</taxon>
        <taxon>Metamonada</taxon>
        <taxon>Preaxostyla</taxon>
        <taxon>Oxymonadida</taxon>
        <taxon>Streblomastigidae</taxon>
        <taxon>Streblomastix</taxon>
    </lineage>
</organism>
<feature type="region of interest" description="Disordered" evidence="1">
    <location>
        <begin position="1624"/>
        <end position="1668"/>
    </location>
</feature>
<name>A0A5J4WDE1_9EUKA</name>
<feature type="region of interest" description="Disordered" evidence="1">
    <location>
        <begin position="1072"/>
        <end position="1096"/>
    </location>
</feature>
<sequence length="1899" mass="216022">MIGHLAAQKMFRLYPIDYSTYKFNDVQMYNPKKMGKINWKPKSDVVNLDALIRIINYLNEQQNQNITHRTHQKSNITSKSNKLQAVVDGLLEAEVYMDDIEDDIDPEYDDLQARAYDNGIIYQLPQEDYKSKLEDRLRNIRHNTQIILPDDWQQCSLDIEQLKNVPKSSLIRMNRLAASNQPGNAVDKMYNEVKGKKLLMPSQQTYEKLQNVYKYDDQQQPINIHYEQATISHMNKTFTLTVLKKAIMSLRRESAPGPSGWSPDTLKKMVRRSSIFLQSLHYMLQAMMANRFYPPSFFISNVIGLDKGAGKDPRPIEISEVWSRVMSKIINHIEGQRYKQFIPKSQKGTGDKRGGDSIGIMVAAAVDLSILNQGVDIQDDTIIVKTDINGAFPSVRWQQLAETLNRAQMSSMGLDYNIQRLQNQQIYHFEYKNAFLIKSNVGIAQGDPMSPNNFSVMTADLINKVCERKIEITQNQFSNKPSNSADSFPAVSAYMDDMVFIARGSQQMTDLLHLATSELEKVNMKFQWDKCVAIRARNGQIIGENGKITINEDNIIKFDEKMKILGIIISKDSKDRDDDFDKRAKDAIKVGDICSLLFNQNGLNCYRTCVATKLGRSVQTQEINPDNIRNFDNISQKQLLNILEVPPDAEHRLTSIPMRDGGLGVIRLSETRHAALQNTYYYVCSKEPMKTILQKAGLNDLTNKTDILTLASKLADGGVSALKTFLCRMIYDKEILKQEITEKKGQHQIWTQDMSKELAAFEDHLTSHARLEQLKTLRSHKGEISRGWLCAIGGNVQTRLNNSEMRHAVALWLMSNQDHLLFQQEIGIKCNDIIEKKEQSKNYSCVSCGRKWDKFHYTCCIVTTSVRTGRHHLCKHCIANQFRCIRNVTVVVEKGEFVQHKENIIQIIPDIIIMISMQSTQIPPFETQCLGGINERFLSHMIKFAIDITVVEENSNNSIGKSPKELANFTERQKIQKYIEFYNNFHYHVIPFCITSGGTLGNYAEAILNFLGDLQNIMKIKVTTAELKKELSVILIRSSAYQLELYEKSVRQIASNPRRLYIKQQIANAQKEKKEKDFKDMHKGDKINLSDISNNQLNQLTRNKHAKENIHTNRKNKSSITIQQFENIEICSSDEQGDDDYDHNNDQQFHEADKQQNSVRDQSQQNVNTIYTPYDKYLTSPESVINKSNNEILDQFYADIVSSRLSYQSQGNLTISLEEAEKNKDIVFQPNAVTDNITGFNGGLNTIPSLKYAVEPKQTQSLNLPDGFQQSNESINTQNKIKQSPPSGNLKQIISKPGLQELDKAKSNLLSHQQHNSHQSTLVSKPKIFEYDFGLQCLQQQQNQALSNDDISDNLLHPPRPFSMYDSNSQAANQLRNEITSRQINVFHQENTNYLNTQQVPTGQQLSEYTEMFKDCKDRSGSPIDLEQQQQQQPYFEAEVQAFNGFSQLNNINNTKYGQQLSKYTQMVKDGYSLTTPKQQQFSTLDPLAVHQSVQNVDNSADKSNQTDVSDQADQQNSSSIHDTAVLSVQQLTTLNPLAIHQSIQNVDNSADKSNQTDVSDQVGQQNSSSVLEHISNEHDTTTIIHKQIQHNVQLSPSTNQSSISQQVDSSVITQKIGTSLNNSIIIDDDNDDDDNNNNNDNNGDGNNQNKQKEPPIIQPQVTDEPDRTKMPTQFLQFMEQQVNKDQESTQKDIQADDETDSSYIKRPPKWYKNKEYSPADSPQITPEPQIETYNIDTITNLVGSPSKTEQLRVVRIQELDQSNISYAKQPSVRNTNDWNEQDGSIYSLMSPNPNDILNQIGKKRTYNKPKDKSGNDQTVVTKIRIISQDSDKNNNNNNNNQSSTASKQQIQQSLQQNSTVREGMDMDKDNDPAVDANADTEANVDNNGSVDPGDQQKN</sequence>
<accession>A0A5J4WDE1</accession>
<dbReference type="EMBL" id="SNRW01002389">
    <property type="protein sequence ID" value="KAA6392948.1"/>
    <property type="molecule type" value="Genomic_DNA"/>
</dbReference>
<evidence type="ECO:0000256" key="1">
    <source>
        <dbReference type="SAM" id="MobiDB-lite"/>
    </source>
</evidence>
<evidence type="ECO:0000259" key="2">
    <source>
        <dbReference type="PROSITE" id="PS50878"/>
    </source>
</evidence>
<feature type="region of interest" description="Disordered" evidence="1">
    <location>
        <begin position="1682"/>
        <end position="1707"/>
    </location>
</feature>